<geneLocation type="plasmid" evidence="1 3">
    <name>unnamed1</name>
</geneLocation>
<dbReference type="EMBL" id="CP118102">
    <property type="protein sequence ID" value="WDH85265.1"/>
    <property type="molecule type" value="Genomic_DNA"/>
</dbReference>
<reference evidence="1 4" key="1">
    <citation type="submission" date="2023-02" db="EMBL/GenBank/DDBJ databases">
        <title>Pathogen: clinical or host-associated sample.</title>
        <authorList>
            <person name="Hergert J."/>
            <person name="Casey R."/>
            <person name="Wagner J."/>
            <person name="Young E.L."/>
            <person name="Oakeson K.F."/>
        </authorList>
    </citation>
    <scope>NUCLEOTIDE SEQUENCE</scope>
    <source>
        <strain evidence="2 4">2022CK-00829</strain>
        <strain evidence="1">2022CK-00830</strain>
        <plasmid evidence="1">unnamed1</plasmid>
        <plasmid evidence="2 4">unnamed2</plasmid>
    </source>
</reference>
<organism evidence="1 3">
    <name type="scientific">Paenibacillus urinalis</name>
    <dbReference type="NCBI Taxonomy" id="521520"/>
    <lineage>
        <taxon>Bacteria</taxon>
        <taxon>Bacillati</taxon>
        <taxon>Bacillota</taxon>
        <taxon>Bacilli</taxon>
        <taxon>Bacillales</taxon>
        <taxon>Paenibacillaceae</taxon>
        <taxon>Paenibacillus</taxon>
    </lineage>
</organism>
<dbReference type="RefSeq" id="WP_205055040.1">
    <property type="nucleotide sequence ID" value="NZ_CP118102.1"/>
</dbReference>
<sequence>MGTQKINPTCRICEKLNDEMTHCAVFGAITPENTNNTALGAACAKLGDYVRLLHARPNEYNYGYRQVDSVVAEREDEELLVFDAADEAEGFQIQNGITLEEWARMTFGNGNNQV</sequence>
<evidence type="ECO:0000313" key="4">
    <source>
        <dbReference type="Proteomes" id="UP001221519"/>
    </source>
</evidence>
<evidence type="ECO:0000313" key="1">
    <source>
        <dbReference type="EMBL" id="WDH85265.1"/>
    </source>
</evidence>
<keyword evidence="4" id="KW-1185">Reference proteome</keyword>
<gene>
    <name evidence="1" type="ORF">PUW23_25865</name>
    <name evidence="2" type="ORF">PUW25_26905</name>
</gene>
<keyword evidence="1" id="KW-0614">Plasmid</keyword>
<protein>
    <submittedName>
        <fullName evidence="1">Uncharacterized protein</fullName>
    </submittedName>
</protein>
<evidence type="ECO:0000313" key="3">
    <source>
        <dbReference type="Proteomes" id="UP001220962"/>
    </source>
</evidence>
<proteinExistence type="predicted"/>
<name>A0AAX3N6B9_9BACL</name>
<dbReference type="AlphaFoldDB" id="A0AAX3N6B9"/>
<accession>A0AAX3N6B9</accession>
<evidence type="ECO:0000313" key="2">
    <source>
        <dbReference type="EMBL" id="WDI05254.1"/>
    </source>
</evidence>
<dbReference type="Proteomes" id="UP001220962">
    <property type="component" value="Plasmid unnamed1"/>
</dbReference>
<dbReference type="EMBL" id="CP118110">
    <property type="protein sequence ID" value="WDI05254.1"/>
    <property type="molecule type" value="Genomic_DNA"/>
</dbReference>
<geneLocation type="plasmid" evidence="2 4">
    <name>unnamed2</name>
</geneLocation>
<dbReference type="Proteomes" id="UP001221519">
    <property type="component" value="Plasmid unnamed2"/>
</dbReference>